<evidence type="ECO:0000313" key="7">
    <source>
        <dbReference type="Proteomes" id="UP000623440"/>
    </source>
</evidence>
<evidence type="ECO:0000256" key="3">
    <source>
        <dbReference type="ARBA" id="ARBA00022679"/>
    </source>
</evidence>
<reference evidence="6 7" key="1">
    <citation type="journal article" date="2020" name="ISME J.">
        <title>Comparative genomics reveals insights into cyanobacterial evolution and habitat adaptation.</title>
        <authorList>
            <person name="Chen M.Y."/>
            <person name="Teng W.K."/>
            <person name="Zhao L."/>
            <person name="Hu C.X."/>
            <person name="Zhou Y.K."/>
            <person name="Han B.P."/>
            <person name="Song L.R."/>
            <person name="Shu W.S."/>
        </authorList>
    </citation>
    <scope>NUCLEOTIDE SEQUENCE [LARGE SCALE GENOMIC DNA]</scope>
    <source>
        <strain evidence="6 7">FACHB-838</strain>
    </source>
</reference>
<dbReference type="Pfam" id="PF00109">
    <property type="entry name" value="ketoacyl-synt"/>
    <property type="match status" value="1"/>
</dbReference>
<keyword evidence="1" id="KW-0596">Phosphopantetheine</keyword>
<proteinExistence type="inferred from homology"/>
<dbReference type="PROSITE" id="PS52004">
    <property type="entry name" value="KS3_2"/>
    <property type="match status" value="1"/>
</dbReference>
<feature type="domain" description="Ketosynthase family 3 (KS3)" evidence="5">
    <location>
        <begin position="21"/>
        <end position="451"/>
    </location>
</feature>
<name>A0ABR8DVT3_9NOSO</name>
<evidence type="ECO:0000256" key="2">
    <source>
        <dbReference type="ARBA" id="ARBA00022553"/>
    </source>
</evidence>
<organism evidence="6 7">
    <name type="scientific">Nostoc flagelliforme FACHB-838</name>
    <dbReference type="NCBI Taxonomy" id="2692904"/>
    <lineage>
        <taxon>Bacteria</taxon>
        <taxon>Bacillati</taxon>
        <taxon>Cyanobacteriota</taxon>
        <taxon>Cyanophyceae</taxon>
        <taxon>Nostocales</taxon>
        <taxon>Nostocaceae</taxon>
        <taxon>Nostoc</taxon>
    </lineage>
</organism>
<dbReference type="Gene3D" id="3.40.47.10">
    <property type="match status" value="1"/>
</dbReference>
<dbReference type="EMBL" id="JACJSI010000103">
    <property type="protein sequence ID" value="MBD2533567.1"/>
    <property type="molecule type" value="Genomic_DNA"/>
</dbReference>
<dbReference type="Proteomes" id="UP000623440">
    <property type="component" value="Unassembled WGS sequence"/>
</dbReference>
<dbReference type="SUPFAM" id="SSF53901">
    <property type="entry name" value="Thiolase-like"/>
    <property type="match status" value="1"/>
</dbReference>
<dbReference type="RefSeq" id="WP_190944132.1">
    <property type="nucleotide sequence ID" value="NZ_JACJSI010000103.1"/>
</dbReference>
<dbReference type="PROSITE" id="PS00606">
    <property type="entry name" value="KS3_1"/>
    <property type="match status" value="1"/>
</dbReference>
<keyword evidence="3 4" id="KW-0808">Transferase</keyword>
<dbReference type="InterPro" id="IPR014031">
    <property type="entry name" value="Ketoacyl_synth_C"/>
</dbReference>
<evidence type="ECO:0000256" key="1">
    <source>
        <dbReference type="ARBA" id="ARBA00022450"/>
    </source>
</evidence>
<evidence type="ECO:0000259" key="5">
    <source>
        <dbReference type="PROSITE" id="PS52004"/>
    </source>
</evidence>
<gene>
    <name evidence="6" type="ORF">H6G97_30010</name>
</gene>
<dbReference type="InterPro" id="IPR018201">
    <property type="entry name" value="Ketoacyl_synth_AS"/>
</dbReference>
<sequence>MPSKVPEDISENIQDSSAMPNDLIAIIGIACRFPGANNYHQFWSNLQQGINSITEIPSERWDIDKFYSTKPEEPHKSISKWGGFIEGIDQFDAQFFSISPREAQRMDPQQRLMLELSWSCIEDAGYAPSQLSGSSVGVFIGVCNYDYDILQNGYQKDTDGHTGTGTWTSIIPNRISYFLNFRGPSIPVDTACSSSLVAIHQAINALKEQECKTALVGGVSIFCTPTRYIQMSKLGMLSPQGQCKTFDSEADGYVRGEGAGVILLKPLAKAIEDKDHIYGVIRGSAVNHGGRAKTLTSPNVYAQSQVLCSAYTKANVAPNTISYIEAHGTGTPLGDPIEINGLKRAFKQLHQQYDLSSVDKPYCGLGTVKTNIGHLEAAAGIAGVIKVLLAMKNQELPKIVNFQQLNPRIEFKKSPFYLVCETQQWKQLKTESGEIFPRRAGVSSFGWGWRG</sequence>
<dbReference type="PANTHER" id="PTHR43775:SF37">
    <property type="entry name" value="SI:DKEY-61P9.11"/>
    <property type="match status" value="1"/>
</dbReference>
<accession>A0ABR8DVT3</accession>
<keyword evidence="2" id="KW-0597">Phosphoprotein</keyword>
<comment type="similarity">
    <text evidence="4">Belongs to the thiolase-like superfamily. Beta-ketoacyl-ACP synthases family.</text>
</comment>
<dbReference type="InterPro" id="IPR016039">
    <property type="entry name" value="Thiolase-like"/>
</dbReference>
<dbReference type="CDD" id="cd00833">
    <property type="entry name" value="PKS"/>
    <property type="match status" value="1"/>
</dbReference>
<dbReference type="InterPro" id="IPR020841">
    <property type="entry name" value="PKS_Beta-ketoAc_synthase_dom"/>
</dbReference>
<evidence type="ECO:0000256" key="4">
    <source>
        <dbReference type="RuleBase" id="RU003694"/>
    </source>
</evidence>
<comment type="caution">
    <text evidence="6">The sequence shown here is derived from an EMBL/GenBank/DDBJ whole genome shotgun (WGS) entry which is preliminary data.</text>
</comment>
<protein>
    <submittedName>
        <fullName evidence="6">Polyketide synthase</fullName>
    </submittedName>
</protein>
<evidence type="ECO:0000313" key="6">
    <source>
        <dbReference type="EMBL" id="MBD2533567.1"/>
    </source>
</evidence>
<keyword evidence="7" id="KW-1185">Reference proteome</keyword>
<dbReference type="InterPro" id="IPR014030">
    <property type="entry name" value="Ketoacyl_synth_N"/>
</dbReference>
<dbReference type="Pfam" id="PF02801">
    <property type="entry name" value="Ketoacyl-synt_C"/>
    <property type="match status" value="1"/>
</dbReference>
<dbReference type="InterPro" id="IPR050091">
    <property type="entry name" value="PKS_NRPS_Biosynth_Enz"/>
</dbReference>
<dbReference type="SMART" id="SM00825">
    <property type="entry name" value="PKS_KS"/>
    <property type="match status" value="1"/>
</dbReference>
<dbReference type="PANTHER" id="PTHR43775">
    <property type="entry name" value="FATTY ACID SYNTHASE"/>
    <property type="match status" value="1"/>
</dbReference>